<accession>A0A1G2PST0</accession>
<dbReference type="Gene3D" id="3.30.1390.30">
    <property type="entry name" value="Penicillin-binding protein 2a, domain 3"/>
    <property type="match status" value="1"/>
</dbReference>
<feature type="domain" description="Penicillin-binding protein transpeptidase" evidence="14">
    <location>
        <begin position="290"/>
        <end position="620"/>
    </location>
</feature>
<evidence type="ECO:0000256" key="13">
    <source>
        <dbReference type="SAM" id="Phobius"/>
    </source>
</evidence>
<dbReference type="InterPro" id="IPR012338">
    <property type="entry name" value="Beta-lactam/transpept-like"/>
</dbReference>
<protein>
    <submittedName>
        <fullName evidence="16">Penicillin-binding protein 2</fullName>
    </submittedName>
</protein>
<comment type="subcellular location">
    <subcellularLocation>
        <location evidence="2">Cell membrane</location>
    </subcellularLocation>
    <subcellularLocation>
        <location evidence="1">Membrane</location>
        <topology evidence="1">Single-pass membrane protein</topology>
    </subcellularLocation>
</comment>
<keyword evidence="6 13" id="KW-0812">Transmembrane</keyword>
<feature type="transmembrane region" description="Helical" evidence="13">
    <location>
        <begin position="36"/>
        <end position="58"/>
    </location>
</feature>
<evidence type="ECO:0000256" key="9">
    <source>
        <dbReference type="ARBA" id="ARBA00022984"/>
    </source>
</evidence>
<dbReference type="InterPro" id="IPR005311">
    <property type="entry name" value="PBP_dimer"/>
</dbReference>
<evidence type="ECO:0000256" key="1">
    <source>
        <dbReference type="ARBA" id="ARBA00004167"/>
    </source>
</evidence>
<dbReference type="GO" id="GO:0008658">
    <property type="term" value="F:penicillin binding"/>
    <property type="evidence" value="ECO:0007669"/>
    <property type="project" value="InterPro"/>
</dbReference>
<dbReference type="EMBL" id="MHSW01000023">
    <property type="protein sequence ID" value="OHA51384.1"/>
    <property type="molecule type" value="Genomic_DNA"/>
</dbReference>
<dbReference type="InterPro" id="IPR036138">
    <property type="entry name" value="PBP_dimer_sf"/>
</dbReference>
<evidence type="ECO:0000259" key="14">
    <source>
        <dbReference type="Pfam" id="PF00905"/>
    </source>
</evidence>
<feature type="domain" description="Penicillin-binding protein dimerisation" evidence="15">
    <location>
        <begin position="78"/>
        <end position="246"/>
    </location>
</feature>
<evidence type="ECO:0000256" key="10">
    <source>
        <dbReference type="ARBA" id="ARBA00022989"/>
    </source>
</evidence>
<dbReference type="InterPro" id="IPR001460">
    <property type="entry name" value="PCN-bd_Tpept"/>
</dbReference>
<keyword evidence="3" id="KW-1003">Cell membrane</keyword>
<evidence type="ECO:0000313" key="17">
    <source>
        <dbReference type="Proteomes" id="UP000176951"/>
    </source>
</evidence>
<dbReference type="GO" id="GO:0008360">
    <property type="term" value="P:regulation of cell shape"/>
    <property type="evidence" value="ECO:0007669"/>
    <property type="project" value="UniProtKB-KW"/>
</dbReference>
<dbReference type="Gene3D" id="3.90.1310.10">
    <property type="entry name" value="Penicillin-binding protein 2a (Domain 2)"/>
    <property type="match status" value="1"/>
</dbReference>
<dbReference type="PANTHER" id="PTHR30627">
    <property type="entry name" value="PEPTIDOGLYCAN D,D-TRANSPEPTIDASE"/>
    <property type="match status" value="1"/>
</dbReference>
<dbReference type="Gene3D" id="3.40.710.10">
    <property type="entry name" value="DD-peptidase/beta-lactamase superfamily"/>
    <property type="match status" value="1"/>
</dbReference>
<evidence type="ECO:0000256" key="3">
    <source>
        <dbReference type="ARBA" id="ARBA00022475"/>
    </source>
</evidence>
<keyword evidence="5" id="KW-0645">Protease</keyword>
<reference evidence="16 17" key="1">
    <citation type="journal article" date="2016" name="Nat. Commun.">
        <title>Thousands of microbial genomes shed light on interconnected biogeochemical processes in an aquifer system.</title>
        <authorList>
            <person name="Anantharaman K."/>
            <person name="Brown C.T."/>
            <person name="Hug L.A."/>
            <person name="Sharon I."/>
            <person name="Castelle C.J."/>
            <person name="Probst A.J."/>
            <person name="Thomas B.C."/>
            <person name="Singh A."/>
            <person name="Wilkins M.J."/>
            <person name="Karaoz U."/>
            <person name="Brodie E.L."/>
            <person name="Williams K.H."/>
            <person name="Hubbard S.S."/>
            <person name="Banfield J.F."/>
        </authorList>
    </citation>
    <scope>NUCLEOTIDE SEQUENCE [LARGE SCALE GENOMIC DNA]</scope>
</reference>
<evidence type="ECO:0000256" key="7">
    <source>
        <dbReference type="ARBA" id="ARBA00022801"/>
    </source>
</evidence>
<dbReference type="Pfam" id="PF00905">
    <property type="entry name" value="Transpeptidase"/>
    <property type="match status" value="1"/>
</dbReference>
<dbReference type="GO" id="GO:0009002">
    <property type="term" value="F:serine-type D-Ala-D-Ala carboxypeptidase activity"/>
    <property type="evidence" value="ECO:0007669"/>
    <property type="project" value="InterPro"/>
</dbReference>
<dbReference type="InterPro" id="IPR050515">
    <property type="entry name" value="Beta-lactam/transpept"/>
</dbReference>
<evidence type="ECO:0000313" key="16">
    <source>
        <dbReference type="EMBL" id="OHA51384.1"/>
    </source>
</evidence>
<sequence length="629" mass="69403">MKYQRTEFEEVFADVAFESDKDNSRLEVPISRKTPYIFLTFIFLLFSFFWVRTLWLAIFEGEQWSLIAARNTERVFPILAPRGIIYDYSGEALVENVPIFRIVVDLTRMPQDKNILASQLGYIAKSLEIPQSELEDRLAKSESSTNLVLIREVKQENAVELSLIQAQNDIFWMSIESVPERVYRDSTAFAHVLGYTSEVTKEDIGSQANYLPTEEIGKTGIEASFDGILRGITGKNIFVVDAKGKTDKTFIEQEAKSGKNIRLTIDSKLQKALFKSLAQETKKAGARSAAAVALDPRNGSVRALVSFPSYDNNAFAQGISSEDYSKLISDNAKPLLNRVVSGLYPSGSVIKPMVGLAALTEKVITPQKRISDPGFITVSNIYDPSIIYTYRDWKAHGSTNFVEAIAESCDVYFYTVGGGYGDIIGLGIDRLAGWLRQFNLDKETGIDLPSEVNGLIPTPEWKEKEKGEPWVLGNTYHLSIGQGDLLVTPIGLATAISSIVNGGTVYKPKLIESIFEKKDFENKTEGQVINKISASEENFNWVKRGMRAAVNSSEGTAKLLNQVKVSVAAKTGTAQVGSKRTHAWIAAYAPYDDPELVVVVLIENGGEGSIAAAPVAKAALDAYFEDKDQ</sequence>
<evidence type="ECO:0000259" key="15">
    <source>
        <dbReference type="Pfam" id="PF03717"/>
    </source>
</evidence>
<keyword evidence="9" id="KW-0573">Peptidoglycan synthesis</keyword>
<keyword evidence="4" id="KW-0997">Cell inner membrane</keyword>
<dbReference type="GO" id="GO:0005886">
    <property type="term" value="C:plasma membrane"/>
    <property type="evidence" value="ECO:0007669"/>
    <property type="project" value="UniProtKB-SubCell"/>
</dbReference>
<dbReference type="SUPFAM" id="SSF56519">
    <property type="entry name" value="Penicillin binding protein dimerisation domain"/>
    <property type="match status" value="1"/>
</dbReference>
<keyword evidence="8" id="KW-0133">Cell shape</keyword>
<dbReference type="GO" id="GO:0006508">
    <property type="term" value="P:proteolysis"/>
    <property type="evidence" value="ECO:0007669"/>
    <property type="project" value="UniProtKB-KW"/>
</dbReference>
<evidence type="ECO:0000256" key="12">
    <source>
        <dbReference type="ARBA" id="ARBA00023316"/>
    </source>
</evidence>
<dbReference type="Pfam" id="PF03717">
    <property type="entry name" value="PBP_dimer"/>
    <property type="match status" value="1"/>
</dbReference>
<dbReference type="GO" id="GO:0009252">
    <property type="term" value="P:peptidoglycan biosynthetic process"/>
    <property type="evidence" value="ECO:0007669"/>
    <property type="project" value="UniProtKB-KW"/>
</dbReference>
<evidence type="ECO:0000256" key="4">
    <source>
        <dbReference type="ARBA" id="ARBA00022519"/>
    </source>
</evidence>
<proteinExistence type="predicted"/>
<evidence type="ECO:0000256" key="6">
    <source>
        <dbReference type="ARBA" id="ARBA00022692"/>
    </source>
</evidence>
<name>A0A1G2PST0_9BACT</name>
<comment type="caution">
    <text evidence="16">The sequence shown here is derived from an EMBL/GenBank/DDBJ whole genome shotgun (WGS) entry which is preliminary data.</text>
</comment>
<dbReference type="GO" id="GO:0071972">
    <property type="term" value="F:peptidoglycan L,D-transpeptidase activity"/>
    <property type="evidence" value="ECO:0007669"/>
    <property type="project" value="TreeGrafter"/>
</dbReference>
<gene>
    <name evidence="16" type="ORF">A3A97_00870</name>
</gene>
<dbReference type="InterPro" id="IPR017790">
    <property type="entry name" value="Penicillin-binding_protein_2"/>
</dbReference>
<dbReference type="PANTHER" id="PTHR30627:SF2">
    <property type="entry name" value="PEPTIDOGLYCAN D,D-TRANSPEPTIDASE MRDA"/>
    <property type="match status" value="1"/>
</dbReference>
<keyword evidence="7" id="KW-0378">Hydrolase</keyword>
<evidence type="ECO:0000256" key="5">
    <source>
        <dbReference type="ARBA" id="ARBA00022670"/>
    </source>
</evidence>
<evidence type="ECO:0000256" key="2">
    <source>
        <dbReference type="ARBA" id="ARBA00004236"/>
    </source>
</evidence>
<keyword evidence="11 13" id="KW-0472">Membrane</keyword>
<dbReference type="NCBIfam" id="TIGR03423">
    <property type="entry name" value="pbp2_mrdA"/>
    <property type="match status" value="1"/>
</dbReference>
<evidence type="ECO:0000256" key="8">
    <source>
        <dbReference type="ARBA" id="ARBA00022960"/>
    </source>
</evidence>
<keyword evidence="10 13" id="KW-1133">Transmembrane helix</keyword>
<dbReference type="Proteomes" id="UP000176951">
    <property type="component" value="Unassembled WGS sequence"/>
</dbReference>
<keyword evidence="12" id="KW-0961">Cell wall biogenesis/degradation</keyword>
<evidence type="ECO:0000256" key="11">
    <source>
        <dbReference type="ARBA" id="ARBA00023136"/>
    </source>
</evidence>
<organism evidence="16 17">
    <name type="scientific">Candidatus Terrybacteria bacterium RIFCSPLOWO2_01_FULL_40_23</name>
    <dbReference type="NCBI Taxonomy" id="1802366"/>
    <lineage>
        <taxon>Bacteria</taxon>
        <taxon>Candidatus Terryibacteriota</taxon>
    </lineage>
</organism>
<dbReference type="AlphaFoldDB" id="A0A1G2PST0"/>
<dbReference type="GO" id="GO:0071555">
    <property type="term" value="P:cell wall organization"/>
    <property type="evidence" value="ECO:0007669"/>
    <property type="project" value="UniProtKB-KW"/>
</dbReference>
<dbReference type="SUPFAM" id="SSF56601">
    <property type="entry name" value="beta-lactamase/transpeptidase-like"/>
    <property type="match status" value="1"/>
</dbReference>